<accession>A0A402CXQ7</accession>
<dbReference type="PANTHER" id="PTHR42996:SF1">
    <property type="entry name" value="PHOSPHATE-BINDING PROTEIN PSTS"/>
    <property type="match status" value="1"/>
</dbReference>
<evidence type="ECO:0000313" key="6">
    <source>
        <dbReference type="EMBL" id="BDI32198.1"/>
    </source>
</evidence>
<feature type="domain" description="PBP" evidence="5">
    <location>
        <begin position="24"/>
        <end position="303"/>
    </location>
</feature>
<keyword evidence="3 4" id="KW-0592">Phosphate transport</keyword>
<dbReference type="PIRSF" id="PIRSF002756">
    <property type="entry name" value="PstS"/>
    <property type="match status" value="1"/>
</dbReference>
<sequence>MFFNKLNKIAATALALTSLLAAGAHAQSLTGAGATFPAPLYQKWFQQYKAKTGAEINYQAIGSGGGIKAITARSVDFGASDAPMSDAELAKAPGVIHIPTVAGAVVVAYNVPGVGPGIKLTQDVIADIFLGKITKWDDGRIAKLNPGTKFPSTGIAPFHRSDGSGTTNIFTTFLSEVSGDWKDQVGAGKSVKWVKGLGGKGNPGVAALIKQTEGGIGYIELAYAVTNVIPYAAVRNAKGNFIYPSVASTTAAADGSTLPADFRKVITNTKAAQGYPITGFTFLLVYRDSKPELKKFLQWALTDGQSQADDLLYAKLPDSVQKRALAAVASLK</sequence>
<dbReference type="CDD" id="cd13565">
    <property type="entry name" value="PBP2_PstS"/>
    <property type="match status" value="1"/>
</dbReference>
<proteinExistence type="inferred from homology"/>
<gene>
    <name evidence="6" type="ORF">CCAX7_42490</name>
</gene>
<name>A0A402CXQ7_9BACT</name>
<protein>
    <recommendedName>
        <fullName evidence="4">Phosphate-binding protein</fullName>
    </recommendedName>
</protein>
<evidence type="ECO:0000313" key="7">
    <source>
        <dbReference type="Proteomes" id="UP000287394"/>
    </source>
</evidence>
<dbReference type="NCBIfam" id="TIGR00975">
    <property type="entry name" value="3a0107s03"/>
    <property type="match status" value="1"/>
</dbReference>
<dbReference type="KEGG" id="ccot:CCAX7_42490"/>
<evidence type="ECO:0000259" key="5">
    <source>
        <dbReference type="Pfam" id="PF12849"/>
    </source>
</evidence>
<comment type="similarity">
    <text evidence="1 4">Belongs to the PstS family.</text>
</comment>
<dbReference type="InterPro" id="IPR050962">
    <property type="entry name" value="Phosphate-bind_PstS"/>
</dbReference>
<dbReference type="Pfam" id="PF12849">
    <property type="entry name" value="PBP_like_2"/>
    <property type="match status" value="1"/>
</dbReference>
<dbReference type="RefSeq" id="WP_119322110.1">
    <property type="nucleotide sequence ID" value="NZ_AP025739.1"/>
</dbReference>
<reference evidence="6 7" key="1">
    <citation type="journal article" date="2019" name="Int. J. Syst. Evol. Microbiol.">
        <title>Capsulimonas corticalis gen. nov., sp. nov., an aerobic capsulated bacterium, of a novel bacterial order, Capsulimonadales ord. nov., of the class Armatimonadia of the phylum Armatimonadetes.</title>
        <authorList>
            <person name="Li J."/>
            <person name="Kudo C."/>
            <person name="Tonouchi A."/>
        </authorList>
    </citation>
    <scope>NUCLEOTIDE SEQUENCE [LARGE SCALE GENOMIC DNA]</scope>
    <source>
        <strain evidence="6 7">AX-7</strain>
    </source>
</reference>
<dbReference type="GO" id="GO:0043190">
    <property type="term" value="C:ATP-binding cassette (ABC) transporter complex"/>
    <property type="evidence" value="ECO:0007669"/>
    <property type="project" value="InterPro"/>
</dbReference>
<dbReference type="Proteomes" id="UP000287394">
    <property type="component" value="Chromosome"/>
</dbReference>
<evidence type="ECO:0000256" key="4">
    <source>
        <dbReference type="PIRNR" id="PIRNR002756"/>
    </source>
</evidence>
<dbReference type="EMBL" id="AP025739">
    <property type="protein sequence ID" value="BDI32198.1"/>
    <property type="molecule type" value="Genomic_DNA"/>
</dbReference>
<keyword evidence="7" id="KW-1185">Reference proteome</keyword>
<dbReference type="AlphaFoldDB" id="A0A402CXQ7"/>
<evidence type="ECO:0000256" key="1">
    <source>
        <dbReference type="ARBA" id="ARBA00008725"/>
    </source>
</evidence>
<dbReference type="InterPro" id="IPR005673">
    <property type="entry name" value="ABC_phos-bd_PstS"/>
</dbReference>
<dbReference type="OrthoDB" id="9783488at2"/>
<dbReference type="GO" id="GO:0035435">
    <property type="term" value="P:phosphate ion transmembrane transport"/>
    <property type="evidence" value="ECO:0007669"/>
    <property type="project" value="InterPro"/>
</dbReference>
<dbReference type="FunCoup" id="A0A402CXQ7">
    <property type="interactions" value="299"/>
</dbReference>
<keyword evidence="2 4" id="KW-0813">Transport</keyword>
<dbReference type="SUPFAM" id="SSF53850">
    <property type="entry name" value="Periplasmic binding protein-like II"/>
    <property type="match status" value="1"/>
</dbReference>
<evidence type="ECO:0000256" key="3">
    <source>
        <dbReference type="ARBA" id="ARBA00022592"/>
    </source>
</evidence>
<dbReference type="GO" id="GO:0042301">
    <property type="term" value="F:phosphate ion binding"/>
    <property type="evidence" value="ECO:0007669"/>
    <property type="project" value="InterPro"/>
</dbReference>
<organism evidence="6 7">
    <name type="scientific">Capsulimonas corticalis</name>
    <dbReference type="NCBI Taxonomy" id="2219043"/>
    <lineage>
        <taxon>Bacteria</taxon>
        <taxon>Bacillati</taxon>
        <taxon>Armatimonadota</taxon>
        <taxon>Armatimonadia</taxon>
        <taxon>Capsulimonadales</taxon>
        <taxon>Capsulimonadaceae</taxon>
        <taxon>Capsulimonas</taxon>
    </lineage>
</organism>
<dbReference type="PANTHER" id="PTHR42996">
    <property type="entry name" value="PHOSPHATE-BINDING PROTEIN PSTS"/>
    <property type="match status" value="1"/>
</dbReference>
<dbReference type="Gene3D" id="3.40.190.10">
    <property type="entry name" value="Periplasmic binding protein-like II"/>
    <property type="match status" value="2"/>
</dbReference>
<dbReference type="InterPro" id="IPR024370">
    <property type="entry name" value="PBP_domain"/>
</dbReference>
<evidence type="ECO:0000256" key="2">
    <source>
        <dbReference type="ARBA" id="ARBA00022448"/>
    </source>
</evidence>